<evidence type="ECO:0000256" key="1">
    <source>
        <dbReference type="ARBA" id="ARBA00023172"/>
    </source>
</evidence>
<name>A0ABX3DWB2_9PSEU</name>
<evidence type="ECO:0000313" key="2">
    <source>
        <dbReference type="EMBL" id="OKA08491.1"/>
    </source>
</evidence>
<organism evidence="2 3">
    <name type="scientific">Amycolatopsis regifaucium</name>
    <dbReference type="NCBI Taxonomy" id="546365"/>
    <lineage>
        <taxon>Bacteria</taxon>
        <taxon>Bacillati</taxon>
        <taxon>Actinomycetota</taxon>
        <taxon>Actinomycetes</taxon>
        <taxon>Pseudonocardiales</taxon>
        <taxon>Pseudonocardiaceae</taxon>
        <taxon>Amycolatopsis</taxon>
    </lineage>
</organism>
<dbReference type="InterPro" id="IPR011010">
    <property type="entry name" value="DNA_brk_join_enz"/>
</dbReference>
<keyword evidence="1" id="KW-0233">DNA recombination</keyword>
<dbReference type="SUPFAM" id="SSF56349">
    <property type="entry name" value="DNA breaking-rejoining enzymes"/>
    <property type="match status" value="1"/>
</dbReference>
<comment type="caution">
    <text evidence="2">The sequence shown here is derived from an EMBL/GenBank/DDBJ whole genome shotgun (WGS) entry which is preliminary data.</text>
</comment>
<evidence type="ECO:0000313" key="3">
    <source>
        <dbReference type="Proteomes" id="UP000186883"/>
    </source>
</evidence>
<dbReference type="Proteomes" id="UP000186883">
    <property type="component" value="Unassembled WGS sequence"/>
</dbReference>
<proteinExistence type="predicted"/>
<dbReference type="Gene3D" id="1.10.443.10">
    <property type="entry name" value="Intergrase catalytic core"/>
    <property type="match status" value="1"/>
</dbReference>
<dbReference type="InterPro" id="IPR013762">
    <property type="entry name" value="Integrase-like_cat_sf"/>
</dbReference>
<gene>
    <name evidence="2" type="ORF">ATP06_0213575</name>
</gene>
<sequence length="431" mass="47775">MPRSCRRCGGTIAPVPHPAGRPRLYCQTCEPSRIRSRAKPSPVSVEDALADPALPTLHRAALAGLAERAAGAGWPLVTVERAVAALYRVLTTPETGAAVALSQVRAALPSSAEWPVVAAVLAEHDVLREDTVPTMHAWIDRKTADLPDGFRDPVRAWLRELNDGGPRTKPRARNTLYAYFGRAHPHLQTWSRTYEHLREVTEADVRAALDAQRGHEQQGTFTSLRSLFAFARRARVSFADPARRVHIGSAPKRQTVPLDEAEAATIRQAAVSPLQRLVVGLVAVYAVRATAVRTLTLDDLDFGWQRIRISGTTRPMPDLVHRLLRNWLVQRRRKWPHTGNRHVLLSRVSAAGNKPVSDYYLSWHLAMRDIPLERLRADRILSEALAVDADPLHLAAAFGLSMQTAIDYSEIARVLASRPIELRDAPSTPDR</sequence>
<accession>A0ABX3DWB2</accession>
<reference evidence="2" key="1">
    <citation type="submission" date="2016-11" db="EMBL/GenBank/DDBJ databases">
        <title>Genome sequencing of Amycolatopsis regifaucium.</title>
        <authorList>
            <person name="Mayilraj S."/>
            <person name="Kaur N."/>
        </authorList>
    </citation>
    <scope>NUCLEOTIDE SEQUENCE [LARGE SCALE GENOMIC DNA]</scope>
    <source>
        <strain evidence="2">GY080</strain>
    </source>
</reference>
<keyword evidence="3" id="KW-1185">Reference proteome</keyword>
<dbReference type="EMBL" id="LOBU02000012">
    <property type="protein sequence ID" value="OKA08491.1"/>
    <property type="molecule type" value="Genomic_DNA"/>
</dbReference>
<evidence type="ECO:0008006" key="4">
    <source>
        <dbReference type="Google" id="ProtNLM"/>
    </source>
</evidence>
<protein>
    <recommendedName>
        <fullName evidence="4">Core-binding (CB) domain-containing protein</fullName>
    </recommendedName>
</protein>